<dbReference type="EMBL" id="JAODNV010000028">
    <property type="protein sequence ID" value="MCT8992175.1"/>
    <property type="molecule type" value="Genomic_DNA"/>
</dbReference>
<dbReference type="AlphaFoldDB" id="A0A9X2XCP3"/>
<feature type="region of interest" description="Disordered" evidence="1">
    <location>
        <begin position="11"/>
        <end position="33"/>
    </location>
</feature>
<protein>
    <submittedName>
        <fullName evidence="2">Uncharacterized protein</fullName>
    </submittedName>
</protein>
<gene>
    <name evidence="2" type="ORF">NYR54_18090</name>
</gene>
<evidence type="ECO:0000313" key="3">
    <source>
        <dbReference type="Proteomes" id="UP001149009"/>
    </source>
</evidence>
<sequence>MDASRAVAAALASGNLQQASKSHPRGGQPFAGGHEKLVDIVAPLVVNGGQR</sequence>
<organism evidence="2 3">
    <name type="scientific">Chelativorans petroleitrophicus</name>
    <dbReference type="NCBI Taxonomy" id="2975484"/>
    <lineage>
        <taxon>Bacteria</taxon>
        <taxon>Pseudomonadati</taxon>
        <taxon>Pseudomonadota</taxon>
        <taxon>Alphaproteobacteria</taxon>
        <taxon>Hyphomicrobiales</taxon>
        <taxon>Phyllobacteriaceae</taxon>
        <taxon>Chelativorans</taxon>
    </lineage>
</organism>
<name>A0A9X2XCP3_9HYPH</name>
<evidence type="ECO:0000256" key="1">
    <source>
        <dbReference type="SAM" id="MobiDB-lite"/>
    </source>
</evidence>
<proteinExistence type="predicted"/>
<dbReference type="Proteomes" id="UP001149009">
    <property type="component" value="Unassembled WGS sequence"/>
</dbReference>
<accession>A0A9X2XCP3</accession>
<reference evidence="2" key="1">
    <citation type="submission" date="2022-08" db="EMBL/GenBank/DDBJ databases">
        <title>Chelativorans sichuanense sp. nov., a paraffin oil-degrading bacterium isolated from a mixture of oil-based drill cuttings and paddy soil.</title>
        <authorList>
            <person name="Yu J."/>
            <person name="Liu H."/>
            <person name="Chen Q."/>
        </authorList>
    </citation>
    <scope>NUCLEOTIDE SEQUENCE</scope>
    <source>
        <strain evidence="2">SCAU 2101</strain>
    </source>
</reference>
<evidence type="ECO:0000313" key="2">
    <source>
        <dbReference type="EMBL" id="MCT8992175.1"/>
    </source>
</evidence>
<keyword evidence="3" id="KW-1185">Reference proteome</keyword>
<comment type="caution">
    <text evidence="2">The sequence shown here is derived from an EMBL/GenBank/DDBJ whole genome shotgun (WGS) entry which is preliminary data.</text>
</comment>